<dbReference type="InterPro" id="IPR038765">
    <property type="entry name" value="Papain-like_cys_pep_sf"/>
</dbReference>
<reference evidence="1" key="2">
    <citation type="submission" date="2025-09" db="UniProtKB">
        <authorList>
            <consortium name="Ensembl"/>
        </authorList>
    </citation>
    <scope>IDENTIFICATION</scope>
</reference>
<name>A0A8C9NRC1_SERCA</name>
<evidence type="ECO:0000313" key="1">
    <source>
        <dbReference type="Ensembl" id="ENSSCAP00000020939.1"/>
    </source>
</evidence>
<evidence type="ECO:0000313" key="2">
    <source>
        <dbReference type="Proteomes" id="UP000694409"/>
    </source>
</evidence>
<keyword evidence="2" id="KW-1185">Reference proteome</keyword>
<sequence>MKPQQNPSSPRKFNSQDFRELRASCLSQGLLFEDATFPAHFSSIGATLLPEEKLRQIQWKRPTVSSRAGQLCSTAAPWDHWWPVATGLHAGVKNVNIFKV</sequence>
<dbReference type="Proteomes" id="UP000694409">
    <property type="component" value="Unassembled WGS sequence"/>
</dbReference>
<dbReference type="AlphaFoldDB" id="A0A8C9NRC1"/>
<dbReference type="GeneTree" id="ENSGT00960000189514"/>
<evidence type="ECO:0008006" key="3">
    <source>
        <dbReference type="Google" id="ProtNLM"/>
    </source>
</evidence>
<dbReference type="SUPFAM" id="SSF54001">
    <property type="entry name" value="Cysteine proteinases"/>
    <property type="match status" value="1"/>
</dbReference>
<organism evidence="1 2">
    <name type="scientific">Serinus canaria</name>
    <name type="common">Island canary</name>
    <name type="synonym">Fringilla canaria</name>
    <dbReference type="NCBI Taxonomy" id="9135"/>
    <lineage>
        <taxon>Eukaryota</taxon>
        <taxon>Metazoa</taxon>
        <taxon>Chordata</taxon>
        <taxon>Craniata</taxon>
        <taxon>Vertebrata</taxon>
        <taxon>Euteleostomi</taxon>
        <taxon>Archelosauria</taxon>
        <taxon>Archosauria</taxon>
        <taxon>Dinosauria</taxon>
        <taxon>Saurischia</taxon>
        <taxon>Theropoda</taxon>
        <taxon>Coelurosauria</taxon>
        <taxon>Aves</taxon>
        <taxon>Neognathae</taxon>
        <taxon>Neoaves</taxon>
        <taxon>Telluraves</taxon>
        <taxon>Australaves</taxon>
        <taxon>Passeriformes</taxon>
        <taxon>Passeroidea</taxon>
        <taxon>Fringillidae</taxon>
        <taxon>Carduelinae</taxon>
        <taxon>Serinus</taxon>
    </lineage>
</organism>
<protein>
    <recommendedName>
        <fullName evidence="3">Calpain catalytic domain-containing protein</fullName>
    </recommendedName>
</protein>
<proteinExistence type="predicted"/>
<dbReference type="Ensembl" id="ENSSCAT00000023378.1">
    <property type="protein sequence ID" value="ENSSCAP00000020939.1"/>
    <property type="gene ID" value="ENSSCAG00000015085.1"/>
</dbReference>
<dbReference type="OMA" id="HWWPVAT"/>
<reference evidence="1" key="1">
    <citation type="submission" date="2025-08" db="UniProtKB">
        <authorList>
            <consortium name="Ensembl"/>
        </authorList>
    </citation>
    <scope>IDENTIFICATION</scope>
</reference>
<accession>A0A8C9NRC1</accession>